<name>A0A9N8W6T4_9GLOM</name>
<dbReference type="Proteomes" id="UP000789759">
    <property type="component" value="Unassembled WGS sequence"/>
</dbReference>
<protein>
    <submittedName>
        <fullName evidence="1">10186_t:CDS:1</fullName>
    </submittedName>
</protein>
<comment type="caution">
    <text evidence="1">The sequence shown here is derived from an EMBL/GenBank/DDBJ whole genome shotgun (WGS) entry which is preliminary data.</text>
</comment>
<dbReference type="AlphaFoldDB" id="A0A9N8W6T4"/>
<evidence type="ECO:0000313" key="1">
    <source>
        <dbReference type="EMBL" id="CAG8473010.1"/>
    </source>
</evidence>
<organism evidence="1 2">
    <name type="scientific">Cetraspora pellucida</name>
    <dbReference type="NCBI Taxonomy" id="1433469"/>
    <lineage>
        <taxon>Eukaryota</taxon>
        <taxon>Fungi</taxon>
        <taxon>Fungi incertae sedis</taxon>
        <taxon>Mucoromycota</taxon>
        <taxon>Glomeromycotina</taxon>
        <taxon>Glomeromycetes</taxon>
        <taxon>Diversisporales</taxon>
        <taxon>Gigasporaceae</taxon>
        <taxon>Cetraspora</taxon>
    </lineage>
</organism>
<dbReference type="EMBL" id="CAJVQA010000402">
    <property type="protein sequence ID" value="CAG8473010.1"/>
    <property type="molecule type" value="Genomic_DNA"/>
</dbReference>
<gene>
    <name evidence="1" type="ORF">CPELLU_LOCUS1165</name>
</gene>
<sequence length="140" mass="16423">MHFLETSQNPYFPGSNNICYSSLSIINNKLHLILHAYVILEDIYRALYLFFDSKKRDLVLIEEKSIVITTERTTNNKNETFQQQKYESALNAEERRLIRMKNALWRRMSPSISCIGKDNKLVSPKTLKCYITKTSQTILK</sequence>
<accession>A0A9N8W6T4</accession>
<keyword evidence="2" id="KW-1185">Reference proteome</keyword>
<dbReference type="OrthoDB" id="5563539at2759"/>
<proteinExistence type="predicted"/>
<evidence type="ECO:0000313" key="2">
    <source>
        <dbReference type="Proteomes" id="UP000789759"/>
    </source>
</evidence>
<reference evidence="1" key="1">
    <citation type="submission" date="2021-06" db="EMBL/GenBank/DDBJ databases">
        <authorList>
            <person name="Kallberg Y."/>
            <person name="Tangrot J."/>
            <person name="Rosling A."/>
        </authorList>
    </citation>
    <scope>NUCLEOTIDE SEQUENCE</scope>
    <source>
        <strain evidence="1">FL966</strain>
    </source>
</reference>